<dbReference type="Pfam" id="PF01230">
    <property type="entry name" value="HIT"/>
    <property type="match status" value="1"/>
</dbReference>
<feature type="domain" description="HIT" evidence="2">
    <location>
        <begin position="19"/>
        <end position="124"/>
    </location>
</feature>
<dbReference type="InterPro" id="IPR011146">
    <property type="entry name" value="HIT-like"/>
</dbReference>
<protein>
    <submittedName>
        <fullName evidence="3">HIT family protein</fullName>
    </submittedName>
</protein>
<dbReference type="AlphaFoldDB" id="A0A4R4YXC4"/>
<dbReference type="Gene3D" id="3.30.428.10">
    <property type="entry name" value="HIT-like"/>
    <property type="match status" value="1"/>
</dbReference>
<reference evidence="3 4" key="1">
    <citation type="submission" date="2019-03" db="EMBL/GenBank/DDBJ databases">
        <title>Draft genome sequences of novel Actinobacteria.</title>
        <authorList>
            <person name="Sahin N."/>
            <person name="Ay H."/>
            <person name="Saygin H."/>
        </authorList>
    </citation>
    <scope>NUCLEOTIDE SEQUENCE [LARGE SCALE GENOMIC DNA]</scope>
    <source>
        <strain evidence="3 4">JCM 13523</strain>
    </source>
</reference>
<organism evidence="3 4">
    <name type="scientific">Kribbella antibiotica</name>
    <dbReference type="NCBI Taxonomy" id="190195"/>
    <lineage>
        <taxon>Bacteria</taxon>
        <taxon>Bacillati</taxon>
        <taxon>Actinomycetota</taxon>
        <taxon>Actinomycetes</taxon>
        <taxon>Propionibacteriales</taxon>
        <taxon>Kribbellaceae</taxon>
        <taxon>Kribbella</taxon>
    </lineage>
</organism>
<gene>
    <name evidence="3" type="ORF">E1263_31390</name>
</gene>
<sequence>MTFQWPTNWDRLMSGEDCDFCKGMGHDRNKWGARIYLGEYVDAYLQSADIQPGYTLIIWKSRHVVEPVELSDDESAGYWLGTMRVARALMEYYVPLKMNYETLGNTSPHLHTHLLPRYVEDPRPGQPFPLLAQKGNEQQIPEERFLTEVKGLREILM</sequence>
<evidence type="ECO:0000256" key="1">
    <source>
        <dbReference type="PROSITE-ProRule" id="PRU00464"/>
    </source>
</evidence>
<dbReference type="EMBL" id="SMKX01000124">
    <property type="protein sequence ID" value="TDD50073.1"/>
    <property type="molecule type" value="Genomic_DNA"/>
</dbReference>
<proteinExistence type="predicted"/>
<feature type="short sequence motif" description="Histidine triad motif" evidence="1">
    <location>
        <begin position="109"/>
        <end position="113"/>
    </location>
</feature>
<dbReference type="RefSeq" id="WP_132173960.1">
    <property type="nucleotide sequence ID" value="NZ_SMKX01000124.1"/>
</dbReference>
<evidence type="ECO:0000313" key="3">
    <source>
        <dbReference type="EMBL" id="TDD50073.1"/>
    </source>
</evidence>
<dbReference type="InterPro" id="IPR036265">
    <property type="entry name" value="HIT-like_sf"/>
</dbReference>
<dbReference type="Proteomes" id="UP000295124">
    <property type="component" value="Unassembled WGS sequence"/>
</dbReference>
<comment type="caution">
    <text evidence="3">The sequence shown here is derived from an EMBL/GenBank/DDBJ whole genome shotgun (WGS) entry which is preliminary data.</text>
</comment>
<evidence type="ECO:0000313" key="4">
    <source>
        <dbReference type="Proteomes" id="UP000295124"/>
    </source>
</evidence>
<dbReference type="GO" id="GO:0003824">
    <property type="term" value="F:catalytic activity"/>
    <property type="evidence" value="ECO:0007669"/>
    <property type="project" value="InterPro"/>
</dbReference>
<evidence type="ECO:0000259" key="2">
    <source>
        <dbReference type="PROSITE" id="PS51084"/>
    </source>
</evidence>
<dbReference type="SUPFAM" id="SSF54197">
    <property type="entry name" value="HIT-like"/>
    <property type="match status" value="1"/>
</dbReference>
<dbReference type="OrthoDB" id="9784774at2"/>
<name>A0A4R4YXC4_9ACTN</name>
<keyword evidence="4" id="KW-1185">Reference proteome</keyword>
<accession>A0A4R4YXC4</accession>
<dbReference type="PROSITE" id="PS51084">
    <property type="entry name" value="HIT_2"/>
    <property type="match status" value="1"/>
</dbReference>